<sequence>MKGLLVLASCVLASSLWQIVWWRHRRRESDDSNCCTTDSHLLNPLSDLGSGGCNVREQHGAETGALWYFYFTGFAVSISFLSYFLFLSDMFRVKIVQPRKYVAHTNRVLKQFNMQYNREASGEIHFLRRVPRKFQEGFSEFRRRQRNSSPSSSTSSSYDARRRRVKKDGSGCGAVGGDTTSSESELYRRR</sequence>
<evidence type="ECO:0000256" key="10">
    <source>
        <dbReference type="ARBA" id="ARBA00030458"/>
    </source>
</evidence>
<gene>
    <name evidence="14" type="ORF">M427DRAFT_408570</name>
</gene>
<dbReference type="AlphaFoldDB" id="A0A139A6A4"/>
<feature type="compositionally biased region" description="Low complexity" evidence="11">
    <location>
        <begin position="147"/>
        <end position="158"/>
    </location>
</feature>
<evidence type="ECO:0000256" key="4">
    <source>
        <dbReference type="ARBA" id="ARBA00022490"/>
    </source>
</evidence>
<keyword evidence="9" id="KW-0539">Nucleus</keyword>
<dbReference type="PANTHER" id="PTHR20996">
    <property type="entry name" value="NUCLEAR ENVELOPE PHOSPHATASE-REGULATORY SUBUNIT 1"/>
    <property type="match status" value="1"/>
</dbReference>
<dbReference type="InterPro" id="IPR019168">
    <property type="entry name" value="NEP1-R1"/>
</dbReference>
<keyword evidence="15" id="KW-1185">Reference proteome</keyword>
<keyword evidence="5 12" id="KW-0812">Transmembrane</keyword>
<keyword evidence="8 12" id="KW-0472">Membrane</keyword>
<reference evidence="14 15" key="1">
    <citation type="journal article" date="2015" name="Genome Biol. Evol.">
        <title>Phylogenomic analyses indicate that early fungi evolved digesting cell walls of algal ancestors of land plants.</title>
        <authorList>
            <person name="Chang Y."/>
            <person name="Wang S."/>
            <person name="Sekimoto S."/>
            <person name="Aerts A.L."/>
            <person name="Choi C."/>
            <person name="Clum A."/>
            <person name="LaButti K.M."/>
            <person name="Lindquist E.A."/>
            <person name="Yee Ngan C."/>
            <person name="Ohm R.A."/>
            <person name="Salamov A.A."/>
            <person name="Grigoriev I.V."/>
            <person name="Spatafora J.W."/>
            <person name="Berbee M.L."/>
        </authorList>
    </citation>
    <scope>NUCLEOTIDE SEQUENCE [LARGE SCALE GENOMIC DNA]</scope>
    <source>
        <strain evidence="14 15">JEL478</strain>
    </source>
</reference>
<dbReference type="Pfam" id="PF03907">
    <property type="entry name" value="Spo7"/>
    <property type="match status" value="1"/>
</dbReference>
<proteinExistence type="inferred from homology"/>
<evidence type="ECO:0000256" key="9">
    <source>
        <dbReference type="ARBA" id="ARBA00023242"/>
    </source>
</evidence>
<evidence type="ECO:0000256" key="8">
    <source>
        <dbReference type="ARBA" id="ARBA00023136"/>
    </source>
</evidence>
<dbReference type="GO" id="GO:0005737">
    <property type="term" value="C:cytoplasm"/>
    <property type="evidence" value="ECO:0007669"/>
    <property type="project" value="UniProtKB-SubCell"/>
</dbReference>
<feature type="region of interest" description="Disordered" evidence="11">
    <location>
        <begin position="140"/>
        <end position="190"/>
    </location>
</feature>
<comment type="similarity">
    <text evidence="3">Belongs to the CNEP1R1 family.</text>
</comment>
<dbReference type="GO" id="GO:0071595">
    <property type="term" value="C:Nem1-Spo7 phosphatase complex"/>
    <property type="evidence" value="ECO:0007669"/>
    <property type="project" value="InterPro"/>
</dbReference>
<keyword evidence="7" id="KW-0443">Lipid metabolism</keyword>
<feature type="signal peptide" evidence="13">
    <location>
        <begin position="1"/>
        <end position="22"/>
    </location>
</feature>
<evidence type="ECO:0000256" key="5">
    <source>
        <dbReference type="ARBA" id="ARBA00022692"/>
    </source>
</evidence>
<accession>A0A139A6A4</accession>
<keyword evidence="6 12" id="KW-1133">Transmembrane helix</keyword>
<dbReference type="GO" id="GO:0031965">
    <property type="term" value="C:nuclear membrane"/>
    <property type="evidence" value="ECO:0007669"/>
    <property type="project" value="UniProtKB-SubCell"/>
</dbReference>
<evidence type="ECO:0000256" key="6">
    <source>
        <dbReference type="ARBA" id="ARBA00022989"/>
    </source>
</evidence>
<keyword evidence="4" id="KW-0963">Cytoplasm</keyword>
<comment type="subcellular location">
    <subcellularLocation>
        <location evidence="2">Cytoplasm</location>
    </subcellularLocation>
    <subcellularLocation>
        <location evidence="1">Nucleus membrane</location>
        <topology evidence="1">Multi-pass membrane protein</topology>
    </subcellularLocation>
</comment>
<keyword evidence="13" id="KW-0732">Signal</keyword>
<evidence type="ECO:0000313" key="15">
    <source>
        <dbReference type="Proteomes" id="UP000070544"/>
    </source>
</evidence>
<dbReference type="Proteomes" id="UP000070544">
    <property type="component" value="Unassembled WGS sequence"/>
</dbReference>
<dbReference type="EMBL" id="KQ965790">
    <property type="protein sequence ID" value="KXS12188.1"/>
    <property type="molecule type" value="Genomic_DNA"/>
</dbReference>
<name>A0A139A6A4_GONPJ</name>
<evidence type="ECO:0000256" key="13">
    <source>
        <dbReference type="SAM" id="SignalP"/>
    </source>
</evidence>
<dbReference type="PANTHER" id="PTHR20996:SF1">
    <property type="entry name" value="NUCLEAR ENVELOPE PHOSPHATASE-REGULATORY SUBUNIT 1"/>
    <property type="match status" value="1"/>
</dbReference>
<dbReference type="GO" id="GO:0019888">
    <property type="term" value="F:protein phosphatase regulator activity"/>
    <property type="evidence" value="ECO:0007669"/>
    <property type="project" value="InterPro"/>
</dbReference>
<evidence type="ECO:0000256" key="7">
    <source>
        <dbReference type="ARBA" id="ARBA00023098"/>
    </source>
</evidence>
<dbReference type="InterPro" id="IPR005605">
    <property type="entry name" value="Spo7"/>
</dbReference>
<feature type="chain" id="PRO_5007295963" description="Transmembrane protein 188" evidence="13">
    <location>
        <begin position="23"/>
        <end position="190"/>
    </location>
</feature>
<evidence type="ECO:0000256" key="2">
    <source>
        <dbReference type="ARBA" id="ARBA00004496"/>
    </source>
</evidence>
<evidence type="ECO:0000256" key="1">
    <source>
        <dbReference type="ARBA" id="ARBA00004232"/>
    </source>
</evidence>
<evidence type="ECO:0000256" key="12">
    <source>
        <dbReference type="SAM" id="Phobius"/>
    </source>
</evidence>
<dbReference type="GO" id="GO:0006629">
    <property type="term" value="P:lipid metabolic process"/>
    <property type="evidence" value="ECO:0007669"/>
    <property type="project" value="UniProtKB-KW"/>
</dbReference>
<evidence type="ECO:0000256" key="3">
    <source>
        <dbReference type="ARBA" id="ARBA00010998"/>
    </source>
</evidence>
<evidence type="ECO:0000313" key="14">
    <source>
        <dbReference type="EMBL" id="KXS12188.1"/>
    </source>
</evidence>
<protein>
    <recommendedName>
        <fullName evidence="10">Transmembrane protein 188</fullName>
    </recommendedName>
</protein>
<organism evidence="14 15">
    <name type="scientific">Gonapodya prolifera (strain JEL478)</name>
    <name type="common">Monoblepharis prolifera</name>
    <dbReference type="NCBI Taxonomy" id="1344416"/>
    <lineage>
        <taxon>Eukaryota</taxon>
        <taxon>Fungi</taxon>
        <taxon>Fungi incertae sedis</taxon>
        <taxon>Chytridiomycota</taxon>
        <taxon>Chytridiomycota incertae sedis</taxon>
        <taxon>Monoblepharidomycetes</taxon>
        <taxon>Monoblepharidales</taxon>
        <taxon>Gonapodyaceae</taxon>
        <taxon>Gonapodya</taxon>
    </lineage>
</organism>
<dbReference type="OrthoDB" id="5599171at2759"/>
<evidence type="ECO:0000256" key="11">
    <source>
        <dbReference type="SAM" id="MobiDB-lite"/>
    </source>
</evidence>
<feature type="transmembrane region" description="Helical" evidence="12">
    <location>
        <begin position="67"/>
        <end position="87"/>
    </location>
</feature>